<evidence type="ECO:0000313" key="1">
    <source>
        <dbReference type="EMBL" id="MPC46704.1"/>
    </source>
</evidence>
<dbReference type="EMBL" id="VSRR010007334">
    <property type="protein sequence ID" value="MPC46704.1"/>
    <property type="molecule type" value="Genomic_DNA"/>
</dbReference>
<keyword evidence="2" id="KW-1185">Reference proteome</keyword>
<name>A0A5B7FQR2_PORTR</name>
<comment type="caution">
    <text evidence="1">The sequence shown here is derived from an EMBL/GenBank/DDBJ whole genome shotgun (WGS) entry which is preliminary data.</text>
</comment>
<reference evidence="1 2" key="1">
    <citation type="submission" date="2019-05" db="EMBL/GenBank/DDBJ databases">
        <title>Another draft genome of Portunus trituberculatus and its Hox gene families provides insights of decapod evolution.</title>
        <authorList>
            <person name="Jeong J.-H."/>
            <person name="Song I."/>
            <person name="Kim S."/>
            <person name="Choi T."/>
            <person name="Kim D."/>
            <person name="Ryu S."/>
            <person name="Kim W."/>
        </authorList>
    </citation>
    <scope>NUCLEOTIDE SEQUENCE [LARGE SCALE GENOMIC DNA]</scope>
    <source>
        <tissue evidence="1">Muscle</tissue>
    </source>
</reference>
<gene>
    <name evidence="1" type="ORF">E2C01_040429</name>
</gene>
<evidence type="ECO:0000313" key="2">
    <source>
        <dbReference type="Proteomes" id="UP000324222"/>
    </source>
</evidence>
<proteinExistence type="predicted"/>
<accession>A0A5B7FQR2</accession>
<organism evidence="1 2">
    <name type="scientific">Portunus trituberculatus</name>
    <name type="common">Swimming crab</name>
    <name type="synonym">Neptunus trituberculatus</name>
    <dbReference type="NCBI Taxonomy" id="210409"/>
    <lineage>
        <taxon>Eukaryota</taxon>
        <taxon>Metazoa</taxon>
        <taxon>Ecdysozoa</taxon>
        <taxon>Arthropoda</taxon>
        <taxon>Crustacea</taxon>
        <taxon>Multicrustacea</taxon>
        <taxon>Malacostraca</taxon>
        <taxon>Eumalacostraca</taxon>
        <taxon>Eucarida</taxon>
        <taxon>Decapoda</taxon>
        <taxon>Pleocyemata</taxon>
        <taxon>Brachyura</taxon>
        <taxon>Eubrachyura</taxon>
        <taxon>Portunoidea</taxon>
        <taxon>Portunidae</taxon>
        <taxon>Portuninae</taxon>
        <taxon>Portunus</taxon>
    </lineage>
</organism>
<sequence length="60" mass="6680">MVALGNIVKRHQDGRMAGQLADSHRMDTCRVEAAFCSILLCTSLTSSCVNTRSICRYTMR</sequence>
<protein>
    <submittedName>
        <fullName evidence="1">Uncharacterized protein</fullName>
    </submittedName>
</protein>
<dbReference type="AlphaFoldDB" id="A0A5B7FQR2"/>
<dbReference type="Proteomes" id="UP000324222">
    <property type="component" value="Unassembled WGS sequence"/>
</dbReference>